<dbReference type="Pfam" id="PF12784">
    <property type="entry name" value="PDDEXK_2"/>
    <property type="match status" value="1"/>
</dbReference>
<name>A0A1V1P3D2_9BACT</name>
<dbReference type="PANTHER" id="PTHR41317:SF1">
    <property type="entry name" value="PD-(D_E)XK NUCLEASE FAMILY TRANSPOSASE"/>
    <property type="match status" value="1"/>
</dbReference>
<dbReference type="NCBIfam" id="TIGR01784">
    <property type="entry name" value="T_den_put_tspse"/>
    <property type="match status" value="1"/>
</dbReference>
<accession>A0A1V1P3D2</accession>
<evidence type="ECO:0000313" key="1">
    <source>
        <dbReference type="EMBL" id="ETR69313.1"/>
    </source>
</evidence>
<feature type="non-terminal residue" evidence="1">
    <location>
        <position position="242"/>
    </location>
</feature>
<gene>
    <name evidence="1" type="ORF">OMM_09715</name>
</gene>
<dbReference type="EMBL" id="ATBP01000677">
    <property type="protein sequence ID" value="ETR69313.1"/>
    <property type="molecule type" value="Genomic_DNA"/>
</dbReference>
<sequence length="242" mass="28431">MKKIIRPTIDCVFKAILGSNENKPLLINFLNAILGLEKGQAIKDVVILNPYNEKEFQDDKLSIIDIKATDETGAFHQIDVQISIYRWLAERMLFNWATIYHAQLTSGQDYTQLKPTTSIWLLEDALFSPETEEEMSKYLHLNFKPYDKNVRLYLSDHLDIHILQLPFFTKEQIIEDDKNRWLYFFKEGQNLELDNLPEKLKTKEIIKAMETLNHFSNDLKAYLLYQERLEAKTCCFNLAESS</sequence>
<dbReference type="PANTHER" id="PTHR41317">
    <property type="entry name" value="PD-(D_E)XK NUCLEASE FAMILY TRANSPOSASE"/>
    <property type="match status" value="1"/>
</dbReference>
<dbReference type="InterPro" id="IPR010106">
    <property type="entry name" value="RpnA"/>
</dbReference>
<organism evidence="1 2">
    <name type="scientific">Candidatus Magnetoglobus multicellularis str. Araruama</name>
    <dbReference type="NCBI Taxonomy" id="890399"/>
    <lineage>
        <taxon>Bacteria</taxon>
        <taxon>Pseudomonadati</taxon>
        <taxon>Thermodesulfobacteriota</taxon>
        <taxon>Desulfobacteria</taxon>
        <taxon>Desulfobacterales</taxon>
        <taxon>Desulfobacteraceae</taxon>
        <taxon>Candidatus Magnetoglobus</taxon>
    </lineage>
</organism>
<reference evidence="2" key="1">
    <citation type="submission" date="2012-11" db="EMBL/GenBank/DDBJ databases">
        <authorList>
            <person name="Lucero-Rivera Y.E."/>
            <person name="Tovar-Ramirez D."/>
        </authorList>
    </citation>
    <scope>NUCLEOTIDE SEQUENCE [LARGE SCALE GENOMIC DNA]</scope>
    <source>
        <strain evidence="2">Araruama</strain>
    </source>
</reference>
<dbReference type="Proteomes" id="UP000189670">
    <property type="component" value="Unassembled WGS sequence"/>
</dbReference>
<comment type="caution">
    <text evidence="1">The sequence shown here is derived from an EMBL/GenBank/DDBJ whole genome shotgun (WGS) entry which is preliminary data.</text>
</comment>
<protein>
    <submittedName>
        <fullName evidence="1">Transcriptional regulator</fullName>
    </submittedName>
</protein>
<dbReference type="AlphaFoldDB" id="A0A1V1P3D2"/>
<evidence type="ECO:0000313" key="2">
    <source>
        <dbReference type="Proteomes" id="UP000189670"/>
    </source>
</evidence>
<proteinExistence type="predicted"/>